<dbReference type="CDD" id="cd02440">
    <property type="entry name" value="AdoMet_MTases"/>
    <property type="match status" value="1"/>
</dbReference>
<dbReference type="AlphaFoldDB" id="A0A1I4L9L5"/>
<dbReference type="InterPro" id="IPR004398">
    <property type="entry name" value="RNA_MeTrfase_RsmD"/>
</dbReference>
<protein>
    <submittedName>
        <fullName evidence="4">16S rRNA (Guanine(966)-N(2))-methyltransferase RsmD</fullName>
    </submittedName>
</protein>
<evidence type="ECO:0000256" key="3">
    <source>
        <dbReference type="SAM" id="MobiDB-lite"/>
    </source>
</evidence>
<dbReference type="PANTHER" id="PTHR43542:SF1">
    <property type="entry name" value="METHYLTRANSFERASE"/>
    <property type="match status" value="1"/>
</dbReference>
<evidence type="ECO:0000313" key="5">
    <source>
        <dbReference type="Proteomes" id="UP000199520"/>
    </source>
</evidence>
<evidence type="ECO:0000313" key="4">
    <source>
        <dbReference type="EMBL" id="SFL87650.1"/>
    </source>
</evidence>
<dbReference type="OrthoDB" id="9803017at2"/>
<dbReference type="GO" id="GO:0031167">
    <property type="term" value="P:rRNA methylation"/>
    <property type="evidence" value="ECO:0007669"/>
    <property type="project" value="InterPro"/>
</dbReference>
<dbReference type="PANTHER" id="PTHR43542">
    <property type="entry name" value="METHYLTRANSFERASE"/>
    <property type="match status" value="1"/>
</dbReference>
<gene>
    <name evidence="4" type="ORF">SAMN04490355_102342</name>
</gene>
<organism evidence="4 5">
    <name type="scientific">Pelosinus propionicus DSM 13327</name>
    <dbReference type="NCBI Taxonomy" id="1123291"/>
    <lineage>
        <taxon>Bacteria</taxon>
        <taxon>Bacillati</taxon>
        <taxon>Bacillota</taxon>
        <taxon>Negativicutes</taxon>
        <taxon>Selenomonadales</taxon>
        <taxon>Sporomusaceae</taxon>
        <taxon>Pelosinus</taxon>
    </lineage>
</organism>
<dbReference type="STRING" id="1123291.SAMN04490355_102342"/>
<keyword evidence="5" id="KW-1185">Reference proteome</keyword>
<name>A0A1I4L9L5_9FIRM</name>
<dbReference type="Proteomes" id="UP000199520">
    <property type="component" value="Unassembled WGS sequence"/>
</dbReference>
<evidence type="ECO:0000256" key="2">
    <source>
        <dbReference type="ARBA" id="ARBA00022679"/>
    </source>
</evidence>
<proteinExistence type="predicted"/>
<keyword evidence="2 4" id="KW-0808">Transferase</keyword>
<dbReference type="EMBL" id="FOTS01000023">
    <property type="protein sequence ID" value="SFL87650.1"/>
    <property type="molecule type" value="Genomic_DNA"/>
</dbReference>
<feature type="region of interest" description="Disordered" evidence="3">
    <location>
        <begin position="1"/>
        <end position="24"/>
    </location>
</feature>
<evidence type="ECO:0000256" key="1">
    <source>
        <dbReference type="ARBA" id="ARBA00022603"/>
    </source>
</evidence>
<accession>A0A1I4L9L5</accession>
<dbReference type="Gene3D" id="3.40.50.150">
    <property type="entry name" value="Vaccinia Virus protein VP39"/>
    <property type="match status" value="1"/>
</dbReference>
<dbReference type="Pfam" id="PF03602">
    <property type="entry name" value="Cons_hypoth95"/>
    <property type="match status" value="1"/>
</dbReference>
<dbReference type="InterPro" id="IPR029063">
    <property type="entry name" value="SAM-dependent_MTases_sf"/>
</dbReference>
<dbReference type="SUPFAM" id="SSF53335">
    <property type="entry name" value="S-adenosyl-L-methionine-dependent methyltransferases"/>
    <property type="match status" value="1"/>
</dbReference>
<reference evidence="5" key="1">
    <citation type="submission" date="2016-10" db="EMBL/GenBank/DDBJ databases">
        <authorList>
            <person name="Varghese N."/>
            <person name="Submissions S."/>
        </authorList>
    </citation>
    <scope>NUCLEOTIDE SEQUENCE [LARGE SCALE GENOMIC DNA]</scope>
    <source>
        <strain evidence="5">DSM 13327</strain>
    </source>
</reference>
<dbReference type="PIRSF" id="PIRSF004553">
    <property type="entry name" value="CHP00095"/>
    <property type="match status" value="1"/>
</dbReference>
<keyword evidence="1 4" id="KW-0489">Methyltransferase</keyword>
<dbReference type="GO" id="GO:0003676">
    <property type="term" value="F:nucleic acid binding"/>
    <property type="evidence" value="ECO:0007669"/>
    <property type="project" value="InterPro"/>
</dbReference>
<dbReference type="NCBIfam" id="TIGR00095">
    <property type="entry name" value="16S rRNA (guanine(966)-N(2))-methyltransferase RsmD"/>
    <property type="match status" value="1"/>
</dbReference>
<dbReference type="GO" id="GO:0008168">
    <property type="term" value="F:methyltransferase activity"/>
    <property type="evidence" value="ECO:0007669"/>
    <property type="project" value="UniProtKB-KW"/>
</dbReference>
<dbReference type="InterPro" id="IPR002052">
    <property type="entry name" value="DNA_methylase_N6_adenine_CS"/>
</dbReference>
<dbReference type="PROSITE" id="PS00092">
    <property type="entry name" value="N6_MTASE"/>
    <property type="match status" value="1"/>
</dbReference>
<dbReference type="RefSeq" id="WP_090938068.1">
    <property type="nucleotide sequence ID" value="NZ_FOTS01000023.1"/>
</dbReference>
<sequence>MRIITGSAKGTKLSAPRGHGTRPTTDRVKEAVFNILGDIVVDAQVLDIFAGTGNLGLEALSRGASTAVFIDSSIDSITSIKENAQRTKLIGQVEILKNDVIRALDRFAGTGRSFDLIFCDPPYNKGFVQKVLEKIETNVIVNPKGILVIEHSKHEEIKNQWDHLQLRRVEKYGETLISFLLYNTNQEVR</sequence>